<sequence length="284" mass="30404">MSEVQDEFSAVITKSLVTLVHGLETKFDAEMAAMTRVPWGTLESVGDQSGYVNGINMILSSSIPVLGSLLSPIYFQFFLDKLASSVGPRFYMNIFKCKQISETGAQQMLLDTQAVKTILLEIPSLGRQTSGAAGYSKFVSREMSKAEALLKVILSPVDSVADTYRALLPEGTPMEFQRILELKGLKKSDQQSILDDFNKGSPAISQPSSAAPVGQSMAPAPPASTVPAISNPASAGFIASREDVLTRAAALGRGAATTGFKRFLALTEAAKDRKDGPFRKLFNA</sequence>
<reference evidence="3 4" key="1">
    <citation type="journal article" date="2019" name="Genome Biol. Evol.">
        <title>Insights into the evolution of the New World diploid cottons (Gossypium, subgenus Houzingenia) based on genome sequencing.</title>
        <authorList>
            <person name="Grover C.E."/>
            <person name="Arick M.A. 2nd"/>
            <person name="Thrash A."/>
            <person name="Conover J.L."/>
            <person name="Sanders W.S."/>
            <person name="Peterson D.G."/>
            <person name="Frelichowski J.E."/>
            <person name="Scheffler J.A."/>
            <person name="Scheffler B.E."/>
            <person name="Wendel J.F."/>
        </authorList>
    </citation>
    <scope>NUCLEOTIDE SEQUENCE [LARGE SCALE GENOMIC DNA]</scope>
    <source>
        <strain evidence="3">157</strain>
        <tissue evidence="3">Leaf</tissue>
    </source>
</reference>
<dbReference type="InterPro" id="IPR031745">
    <property type="entry name" value="Vps53_C"/>
</dbReference>
<comment type="caution">
    <text evidence="3">The sequence shown here is derived from an EMBL/GenBank/DDBJ whole genome shotgun (WGS) entry which is preliminary data.</text>
</comment>
<keyword evidence="4" id="KW-1185">Reference proteome</keyword>
<organism evidence="3 4">
    <name type="scientific">Gossypium lobatum</name>
    <dbReference type="NCBI Taxonomy" id="34289"/>
    <lineage>
        <taxon>Eukaryota</taxon>
        <taxon>Viridiplantae</taxon>
        <taxon>Streptophyta</taxon>
        <taxon>Embryophyta</taxon>
        <taxon>Tracheophyta</taxon>
        <taxon>Spermatophyta</taxon>
        <taxon>Magnoliopsida</taxon>
        <taxon>eudicotyledons</taxon>
        <taxon>Gunneridae</taxon>
        <taxon>Pentapetalae</taxon>
        <taxon>rosids</taxon>
        <taxon>malvids</taxon>
        <taxon>Malvales</taxon>
        <taxon>Malvaceae</taxon>
        <taxon>Malvoideae</taxon>
        <taxon>Gossypium</taxon>
    </lineage>
</organism>
<dbReference type="Gene3D" id="1.10.357.110">
    <property type="entry name" value="Vacuolar protein sorting-associated protein 53, C-terminus"/>
    <property type="match status" value="1"/>
</dbReference>
<feature type="region of interest" description="Disordered" evidence="1">
    <location>
        <begin position="198"/>
        <end position="225"/>
    </location>
</feature>
<proteinExistence type="predicted"/>
<dbReference type="AlphaFoldDB" id="A0A7J8LPY2"/>
<dbReference type="InterPro" id="IPR038260">
    <property type="entry name" value="Vps53_C_sf"/>
</dbReference>
<name>A0A7J8LPY2_9ROSI</name>
<dbReference type="InterPro" id="IPR039766">
    <property type="entry name" value="Vps53"/>
</dbReference>
<dbReference type="FunFam" id="1.10.357.110:FF:000002">
    <property type="entry name" value="Vacuolar protein sorting-associated protein 53 A"/>
    <property type="match status" value="1"/>
</dbReference>
<dbReference type="GO" id="GO:0000938">
    <property type="term" value="C:GARP complex"/>
    <property type="evidence" value="ECO:0007669"/>
    <property type="project" value="InterPro"/>
</dbReference>
<gene>
    <name evidence="3" type="ORF">Golob_013588</name>
</gene>
<evidence type="ECO:0000313" key="4">
    <source>
        <dbReference type="Proteomes" id="UP000593572"/>
    </source>
</evidence>
<feature type="compositionally biased region" description="Low complexity" evidence="1">
    <location>
        <begin position="201"/>
        <end position="212"/>
    </location>
</feature>
<evidence type="ECO:0000259" key="2">
    <source>
        <dbReference type="Pfam" id="PF16854"/>
    </source>
</evidence>
<dbReference type="Proteomes" id="UP000593572">
    <property type="component" value="Unassembled WGS sequence"/>
</dbReference>
<accession>A0A7J8LPY2</accession>
<feature type="domain" description="Vps53 C-terminal" evidence="2">
    <location>
        <begin position="107"/>
        <end position="185"/>
    </location>
</feature>
<dbReference type="GO" id="GO:0005829">
    <property type="term" value="C:cytosol"/>
    <property type="evidence" value="ECO:0007669"/>
    <property type="project" value="GOC"/>
</dbReference>
<dbReference type="PANTHER" id="PTHR12820">
    <property type="entry name" value="VACUOLAR SORTING PROTEIN 53"/>
    <property type="match status" value="1"/>
</dbReference>
<dbReference type="Pfam" id="PF16854">
    <property type="entry name" value="VPS53_C"/>
    <property type="match status" value="1"/>
</dbReference>
<dbReference type="PANTHER" id="PTHR12820:SF0">
    <property type="entry name" value="VACUOLAR PROTEIN SORTING-ASSOCIATED PROTEIN 53 HOMOLOG"/>
    <property type="match status" value="1"/>
</dbReference>
<evidence type="ECO:0000313" key="3">
    <source>
        <dbReference type="EMBL" id="MBA0554489.1"/>
    </source>
</evidence>
<dbReference type="GO" id="GO:0042147">
    <property type="term" value="P:retrograde transport, endosome to Golgi"/>
    <property type="evidence" value="ECO:0007669"/>
    <property type="project" value="InterPro"/>
</dbReference>
<dbReference type="EMBL" id="JABEZX010000004">
    <property type="protein sequence ID" value="MBA0554489.1"/>
    <property type="molecule type" value="Genomic_DNA"/>
</dbReference>
<evidence type="ECO:0000256" key="1">
    <source>
        <dbReference type="SAM" id="MobiDB-lite"/>
    </source>
</evidence>
<protein>
    <recommendedName>
        <fullName evidence="2">Vps53 C-terminal domain-containing protein</fullName>
    </recommendedName>
</protein>